<dbReference type="CDD" id="cd01335">
    <property type="entry name" value="Radical_SAM"/>
    <property type="match status" value="1"/>
</dbReference>
<feature type="domain" description="Radical SAM core" evidence="5">
    <location>
        <begin position="1"/>
        <end position="192"/>
    </location>
</feature>
<comment type="caution">
    <text evidence="6">The sequence shown here is derived from an EMBL/GenBank/DDBJ whole genome shotgun (WGS) entry which is preliminary data.</text>
</comment>
<keyword evidence="4" id="KW-0411">Iron-sulfur</keyword>
<evidence type="ECO:0000313" key="7">
    <source>
        <dbReference type="Proteomes" id="UP001524435"/>
    </source>
</evidence>
<dbReference type="Gene3D" id="3.20.20.70">
    <property type="entry name" value="Aldolase class I"/>
    <property type="match status" value="1"/>
</dbReference>
<dbReference type="SUPFAM" id="SSF102114">
    <property type="entry name" value="Radical SAM enzymes"/>
    <property type="match status" value="1"/>
</dbReference>
<protein>
    <submittedName>
        <fullName evidence="6">Radical SAM protein</fullName>
    </submittedName>
</protein>
<dbReference type="PANTHER" id="PTHR11228:SF7">
    <property type="entry name" value="PQQA PEPTIDE CYCLASE"/>
    <property type="match status" value="1"/>
</dbReference>
<gene>
    <name evidence="6" type="ORF">NE663_08110</name>
</gene>
<evidence type="ECO:0000256" key="2">
    <source>
        <dbReference type="ARBA" id="ARBA00022723"/>
    </source>
</evidence>
<reference evidence="6 7" key="1">
    <citation type="submission" date="2022-06" db="EMBL/GenBank/DDBJ databases">
        <title>Isolation of gut microbiota from human fecal samples.</title>
        <authorList>
            <person name="Pamer E.G."/>
            <person name="Barat B."/>
            <person name="Waligurski E."/>
            <person name="Medina S."/>
            <person name="Paddock L."/>
            <person name="Mostad J."/>
        </authorList>
    </citation>
    <scope>NUCLEOTIDE SEQUENCE [LARGE SCALE GENOMIC DNA]</scope>
    <source>
        <strain evidence="6 7">DFI.6.1</strain>
    </source>
</reference>
<dbReference type="RefSeq" id="WP_102265737.1">
    <property type="nucleotide sequence ID" value="NZ_CALVCM010000033.1"/>
</dbReference>
<dbReference type="SFLD" id="SFLDS00029">
    <property type="entry name" value="Radical_SAM"/>
    <property type="match status" value="1"/>
</dbReference>
<dbReference type="PROSITE" id="PS51918">
    <property type="entry name" value="RADICAL_SAM"/>
    <property type="match status" value="1"/>
</dbReference>
<dbReference type="EMBL" id="JANGCH010000011">
    <property type="protein sequence ID" value="MCQ5122219.1"/>
    <property type="molecule type" value="Genomic_DNA"/>
</dbReference>
<evidence type="ECO:0000256" key="4">
    <source>
        <dbReference type="ARBA" id="ARBA00023014"/>
    </source>
</evidence>
<dbReference type="PANTHER" id="PTHR11228">
    <property type="entry name" value="RADICAL SAM DOMAIN PROTEIN"/>
    <property type="match status" value="1"/>
</dbReference>
<evidence type="ECO:0000259" key="5">
    <source>
        <dbReference type="PROSITE" id="PS51918"/>
    </source>
</evidence>
<evidence type="ECO:0000313" key="6">
    <source>
        <dbReference type="EMBL" id="MCQ5122219.1"/>
    </source>
</evidence>
<name>A0ABT1SLX4_9FIRM</name>
<dbReference type="InterPro" id="IPR023885">
    <property type="entry name" value="4Fe4S-binding_SPASM_dom"/>
</dbReference>
<dbReference type="Pfam" id="PF04055">
    <property type="entry name" value="Radical_SAM"/>
    <property type="match status" value="1"/>
</dbReference>
<dbReference type="InterPro" id="IPR058240">
    <property type="entry name" value="rSAM_sf"/>
</dbReference>
<keyword evidence="3" id="KW-0408">Iron</keyword>
<evidence type="ECO:0000256" key="3">
    <source>
        <dbReference type="ARBA" id="ARBA00023004"/>
    </source>
</evidence>
<organism evidence="6 7">
    <name type="scientific">Massilicoli timonensis</name>
    <dbReference type="NCBI Taxonomy" id="2015901"/>
    <lineage>
        <taxon>Bacteria</taxon>
        <taxon>Bacillati</taxon>
        <taxon>Bacillota</taxon>
        <taxon>Erysipelotrichia</taxon>
        <taxon>Erysipelotrichales</taxon>
        <taxon>Erysipelotrichaceae</taxon>
        <taxon>Massilicoli</taxon>
    </lineage>
</organism>
<keyword evidence="2" id="KW-0479">Metal-binding</keyword>
<dbReference type="InterPro" id="IPR007197">
    <property type="entry name" value="rSAM"/>
</dbReference>
<dbReference type="InterPro" id="IPR013785">
    <property type="entry name" value="Aldolase_TIM"/>
</dbReference>
<keyword evidence="1" id="KW-0949">S-adenosyl-L-methionine</keyword>
<dbReference type="InterPro" id="IPR050377">
    <property type="entry name" value="Radical_SAM_PqqE_MftC-like"/>
</dbReference>
<dbReference type="SFLD" id="SFLDG01067">
    <property type="entry name" value="SPASM/twitch_domain_containing"/>
    <property type="match status" value="1"/>
</dbReference>
<sequence>MKWKRVYVEITNQCNLHCDFCIHNQREPRFMSVAEFAHVIQEVRPYCEYVYLHVLGEPLMHPHLEALLKICKEQQMQVMLTTNGTLLAKRLTLLQKYPPRQISISLHSFPHQEAALAYLQEVMQAADVLAKTSYISYRFWNLREQQMDRASYQMWEVLAKHYHLDPTDYGKRRIVLGKQIFLSLEEQFTWPSLQAPFVSAKGRCLGGEMMIAVLCDGSVVPCCLDSNGDISFGNLFESRLTDLLASDRYRQMMEAKQRQELTEALCKRCAYRTRFEKGA</sequence>
<keyword evidence="7" id="KW-1185">Reference proteome</keyword>
<dbReference type="Pfam" id="PF13186">
    <property type="entry name" value="SPASM"/>
    <property type="match status" value="1"/>
</dbReference>
<dbReference type="Proteomes" id="UP001524435">
    <property type="component" value="Unassembled WGS sequence"/>
</dbReference>
<evidence type="ECO:0000256" key="1">
    <source>
        <dbReference type="ARBA" id="ARBA00022691"/>
    </source>
</evidence>
<proteinExistence type="predicted"/>
<accession>A0ABT1SLX4</accession>